<name>A0AA94HTS0_DESDE</name>
<accession>A0AA94HTS0</accession>
<evidence type="ECO:0000256" key="1">
    <source>
        <dbReference type="SAM" id="MobiDB-lite"/>
    </source>
</evidence>
<reference evidence="3" key="1">
    <citation type="submission" date="2016-11" db="EMBL/GenBank/DDBJ databases">
        <authorList>
            <person name="Jaros S."/>
            <person name="Januszkiewicz K."/>
            <person name="Wedrychowicz H."/>
        </authorList>
    </citation>
    <scope>NUCLEOTIDE SEQUENCE [LARGE SCALE GENOMIC DNA]</scope>
    <source>
        <strain evidence="3">DSM 7057</strain>
    </source>
</reference>
<comment type="caution">
    <text evidence="2">The sequence shown here is derived from an EMBL/GenBank/DDBJ whole genome shotgun (WGS) entry which is preliminary data.</text>
</comment>
<dbReference type="Proteomes" id="UP000182680">
    <property type="component" value="Unassembled WGS sequence"/>
</dbReference>
<feature type="region of interest" description="Disordered" evidence="1">
    <location>
        <begin position="1"/>
        <end position="52"/>
    </location>
</feature>
<dbReference type="RefSeq" id="WP_012623853.1">
    <property type="nucleotide sequence ID" value="NZ_FPIW01000038.1"/>
</dbReference>
<organism evidence="2 3">
    <name type="scientific">Desulfovibrio desulfuricans</name>
    <dbReference type="NCBI Taxonomy" id="876"/>
    <lineage>
        <taxon>Bacteria</taxon>
        <taxon>Pseudomonadati</taxon>
        <taxon>Thermodesulfobacteriota</taxon>
        <taxon>Desulfovibrionia</taxon>
        <taxon>Desulfovibrionales</taxon>
        <taxon>Desulfovibrionaceae</taxon>
        <taxon>Desulfovibrio</taxon>
    </lineage>
</organism>
<proteinExistence type="predicted"/>
<dbReference type="EMBL" id="FPIW01000038">
    <property type="protein sequence ID" value="SFW59028.1"/>
    <property type="molecule type" value="Genomic_DNA"/>
</dbReference>
<dbReference type="AlphaFoldDB" id="A0AA94HTS0"/>
<feature type="compositionally biased region" description="Gly residues" evidence="1">
    <location>
        <begin position="10"/>
        <end position="22"/>
    </location>
</feature>
<evidence type="ECO:0000313" key="3">
    <source>
        <dbReference type="Proteomes" id="UP000182680"/>
    </source>
</evidence>
<protein>
    <submittedName>
        <fullName evidence="2">Uncharacterized protein</fullName>
    </submittedName>
</protein>
<gene>
    <name evidence="2" type="ORF">SAMN02910291_01991</name>
</gene>
<evidence type="ECO:0000313" key="2">
    <source>
        <dbReference type="EMBL" id="SFW59028.1"/>
    </source>
</evidence>
<sequence length="89" mass="9278">MPCNDTTGPEGAGPRTGRGMCGGNAVERNMKQGGGMGRGMRHGACRGQNMPGMDVAQEYGRGQGRGMCRGRGMRRMNTPACAADDATEN</sequence>